<dbReference type="PRINTS" id="PR00775">
    <property type="entry name" value="HEATSHOCK90"/>
</dbReference>
<dbReference type="GO" id="GO:0005524">
    <property type="term" value="F:ATP binding"/>
    <property type="evidence" value="ECO:0007669"/>
    <property type="project" value="UniProtKB-KW"/>
</dbReference>
<evidence type="ECO:0000256" key="5">
    <source>
        <dbReference type="SAM" id="MobiDB-lite"/>
    </source>
</evidence>
<feature type="compositionally biased region" description="Polar residues" evidence="5">
    <location>
        <begin position="103"/>
        <end position="116"/>
    </location>
</feature>
<keyword evidence="8" id="KW-1185">Reference proteome</keyword>
<dbReference type="SUPFAM" id="SSF55874">
    <property type="entry name" value="ATPase domain of HSP90 chaperone/DNA topoisomerase II/histidine kinase"/>
    <property type="match status" value="1"/>
</dbReference>
<organism evidence="7 8">
    <name type="scientific">Dorcoceras hygrometricum</name>
    <dbReference type="NCBI Taxonomy" id="472368"/>
    <lineage>
        <taxon>Eukaryota</taxon>
        <taxon>Viridiplantae</taxon>
        <taxon>Streptophyta</taxon>
        <taxon>Embryophyta</taxon>
        <taxon>Tracheophyta</taxon>
        <taxon>Spermatophyta</taxon>
        <taxon>Magnoliopsida</taxon>
        <taxon>eudicotyledons</taxon>
        <taxon>Gunneridae</taxon>
        <taxon>Pentapetalae</taxon>
        <taxon>asterids</taxon>
        <taxon>lamiids</taxon>
        <taxon>Lamiales</taxon>
        <taxon>Gesneriaceae</taxon>
        <taxon>Didymocarpoideae</taxon>
        <taxon>Trichosporeae</taxon>
        <taxon>Loxocarpinae</taxon>
        <taxon>Dorcoceras</taxon>
    </lineage>
</organism>
<protein>
    <submittedName>
        <fullName evidence="7">Heat shock protein 83</fullName>
    </submittedName>
</protein>
<evidence type="ECO:0000259" key="6">
    <source>
        <dbReference type="Pfam" id="PF21408"/>
    </source>
</evidence>
<keyword evidence="4" id="KW-0143">Chaperone</keyword>
<reference evidence="7 8" key="1">
    <citation type="journal article" date="2015" name="Proc. Natl. Acad. Sci. U.S.A.">
        <title>The resurrection genome of Boea hygrometrica: A blueprint for survival of dehydration.</title>
        <authorList>
            <person name="Xiao L."/>
            <person name="Yang G."/>
            <person name="Zhang L."/>
            <person name="Yang X."/>
            <person name="Zhao S."/>
            <person name="Ji Z."/>
            <person name="Zhou Q."/>
            <person name="Hu M."/>
            <person name="Wang Y."/>
            <person name="Chen M."/>
            <person name="Xu Y."/>
            <person name="Jin H."/>
            <person name="Xiao X."/>
            <person name="Hu G."/>
            <person name="Bao F."/>
            <person name="Hu Y."/>
            <person name="Wan P."/>
            <person name="Li L."/>
            <person name="Deng X."/>
            <person name="Kuang T."/>
            <person name="Xiang C."/>
            <person name="Zhu J.K."/>
            <person name="Oliver M.J."/>
            <person name="He Y."/>
        </authorList>
    </citation>
    <scope>NUCLEOTIDE SEQUENCE [LARGE SCALE GENOMIC DNA]</scope>
    <source>
        <strain evidence="8">cv. XS01</strain>
    </source>
</reference>
<dbReference type="PANTHER" id="PTHR11528">
    <property type="entry name" value="HEAT SHOCK PROTEIN 90 FAMILY MEMBER"/>
    <property type="match status" value="1"/>
</dbReference>
<evidence type="ECO:0000256" key="3">
    <source>
        <dbReference type="ARBA" id="ARBA00022840"/>
    </source>
</evidence>
<name>A0A2Z7CIF6_9LAMI</name>
<evidence type="ECO:0000256" key="1">
    <source>
        <dbReference type="ARBA" id="ARBA00008239"/>
    </source>
</evidence>
<dbReference type="AlphaFoldDB" id="A0A2Z7CIF6"/>
<dbReference type="Proteomes" id="UP000250235">
    <property type="component" value="Unassembled WGS sequence"/>
</dbReference>
<dbReference type="Gene3D" id="3.30.565.10">
    <property type="entry name" value="Histidine kinase-like ATPase, C-terminal domain"/>
    <property type="match status" value="1"/>
</dbReference>
<evidence type="ECO:0000313" key="8">
    <source>
        <dbReference type="Proteomes" id="UP000250235"/>
    </source>
</evidence>
<keyword evidence="7" id="KW-0346">Stress response</keyword>
<dbReference type="InterPro" id="IPR036890">
    <property type="entry name" value="HATPase_C_sf"/>
</dbReference>
<dbReference type="Gene3D" id="1.10.3380.30">
    <property type="match status" value="1"/>
</dbReference>
<dbReference type="Pfam" id="PF21408">
    <property type="entry name" value="MTR4-like_stalk"/>
    <property type="match status" value="1"/>
</dbReference>
<dbReference type="SUPFAM" id="SSF54849">
    <property type="entry name" value="GroEL-intermediate domain like"/>
    <property type="match status" value="1"/>
</dbReference>
<dbReference type="InterPro" id="IPR001404">
    <property type="entry name" value="Hsp90_fam"/>
</dbReference>
<evidence type="ECO:0000256" key="4">
    <source>
        <dbReference type="ARBA" id="ARBA00023186"/>
    </source>
</evidence>
<keyword evidence="3" id="KW-0067">ATP-binding</keyword>
<evidence type="ECO:0000313" key="7">
    <source>
        <dbReference type="EMBL" id="KZV46871.1"/>
    </source>
</evidence>
<gene>
    <name evidence="7" type="ORF">F511_08632</name>
</gene>
<comment type="similarity">
    <text evidence="1">Belongs to the heat shock protein 90 family.</text>
</comment>
<evidence type="ECO:0000256" key="2">
    <source>
        <dbReference type="ARBA" id="ARBA00022741"/>
    </source>
</evidence>
<keyword evidence="2" id="KW-0547">Nucleotide-binding</keyword>
<dbReference type="InterPro" id="IPR048392">
    <property type="entry name" value="MTR4-like_stalk"/>
</dbReference>
<dbReference type="Pfam" id="PF13589">
    <property type="entry name" value="HATPase_c_3"/>
    <property type="match status" value="1"/>
</dbReference>
<dbReference type="FunFam" id="1.10.3380.30:FF:000010">
    <property type="entry name" value="DExH-box ATP-dependent RNA helicase DExH11"/>
    <property type="match status" value="1"/>
</dbReference>
<proteinExistence type="inferred from homology"/>
<dbReference type="GO" id="GO:0016887">
    <property type="term" value="F:ATP hydrolysis activity"/>
    <property type="evidence" value="ECO:0007669"/>
    <property type="project" value="InterPro"/>
</dbReference>
<dbReference type="GO" id="GO:0051082">
    <property type="term" value="F:unfolded protein binding"/>
    <property type="evidence" value="ECO:0007669"/>
    <property type="project" value="InterPro"/>
</dbReference>
<sequence length="533" mass="59146">MREALLAMTESLGKVSRGLSEMKSLIEEMRREETEDDYVPEVVEATLESPTKEDRGEDGEGLLLVMRRIDVFGAAKRQSLGLAPLEEGSPPLRLGRNKAGPENKSTQAQQSKRQTLSIKDSGIGMTKADLVPNLGTISKSGTKEFMEALQAEADVSRIGQFGVGFYSGYLVAEEVIVTTKHKNGEQYIWESQAGGSFTVDHVHVDKRHHGHNVTEVMNLIGDIKGKVGVTRVGDLRLSWCVDHFATRLESLFRLTYIMILHLLRVEELKVEDMLNRSFAEFHAQKDLPAKQTLLMGKLAQPTKIIECIKRETGIEDYYTSASSRKGPGVVNVKLPHRGVAGISYEVRGVENNEFLSICSHEITIDQVGLLEDAIVGAYSKTVQQLLIWKSDGNKYLPVLDPVNDDSLCKWVQQLYKLIDVHEVRDITQLTFAERELMLIKIADVAAVSAGNNYEVGQMIAEALSKVGRKGVRFHWKESTAEGDTWEDIMAFAAQFQDFNLGDKVASKSGVLLWAKLMMTQIKGLGPSPRIGVG</sequence>
<dbReference type="InterPro" id="IPR020575">
    <property type="entry name" value="Hsp90_N"/>
</dbReference>
<dbReference type="EMBL" id="KQ995363">
    <property type="protein sequence ID" value="KZV46871.1"/>
    <property type="molecule type" value="Genomic_DNA"/>
</dbReference>
<feature type="domain" description="Exosome RNA helicase MTR4-like stalk" evidence="6">
    <location>
        <begin position="271"/>
        <end position="319"/>
    </location>
</feature>
<dbReference type="OrthoDB" id="2018252at2759"/>
<dbReference type="InterPro" id="IPR027410">
    <property type="entry name" value="TCP-1-like_intermed_sf"/>
</dbReference>
<dbReference type="GO" id="GO:0140662">
    <property type="term" value="F:ATP-dependent protein folding chaperone"/>
    <property type="evidence" value="ECO:0007669"/>
    <property type="project" value="InterPro"/>
</dbReference>
<feature type="region of interest" description="Disordered" evidence="5">
    <location>
        <begin position="82"/>
        <end position="116"/>
    </location>
</feature>
<accession>A0A2Z7CIF6</accession>